<evidence type="ECO:0000259" key="15">
    <source>
        <dbReference type="Pfam" id="PF13145"/>
    </source>
</evidence>
<dbReference type="Pfam" id="PF13145">
    <property type="entry name" value="Rotamase_2"/>
    <property type="match status" value="1"/>
</dbReference>
<reference evidence="16" key="1">
    <citation type="submission" date="2023-07" db="EMBL/GenBank/DDBJ databases">
        <title>Genomic Encyclopedia of Type Strains, Phase IV (KMG-IV): sequencing the most valuable type-strain genomes for metagenomic binning, comparative biology and taxonomic classification.</title>
        <authorList>
            <person name="Goeker M."/>
        </authorList>
    </citation>
    <scope>NUCLEOTIDE SEQUENCE</scope>
    <source>
        <strain evidence="16">DSM 21202</strain>
    </source>
</reference>
<evidence type="ECO:0000256" key="3">
    <source>
        <dbReference type="ARBA" id="ARBA00022475"/>
    </source>
</evidence>
<keyword evidence="7 14" id="KW-0472">Membrane</keyword>
<dbReference type="RefSeq" id="WP_306885391.1">
    <property type="nucleotide sequence ID" value="NZ_JAUSUL010000002.1"/>
</dbReference>
<name>A0AAE3VN27_9HYPH</name>
<evidence type="ECO:0000313" key="16">
    <source>
        <dbReference type="EMBL" id="MDQ0315564.1"/>
    </source>
</evidence>
<dbReference type="PANTHER" id="PTHR47529">
    <property type="entry name" value="PEPTIDYL-PROLYL CIS-TRANS ISOMERASE D"/>
    <property type="match status" value="1"/>
</dbReference>
<dbReference type="GO" id="GO:0005886">
    <property type="term" value="C:plasma membrane"/>
    <property type="evidence" value="ECO:0007669"/>
    <property type="project" value="UniProtKB-SubCell"/>
</dbReference>
<dbReference type="Proteomes" id="UP001229244">
    <property type="component" value="Unassembled WGS sequence"/>
</dbReference>
<keyword evidence="8" id="KW-0143">Chaperone</keyword>
<dbReference type="InterPro" id="IPR000297">
    <property type="entry name" value="PPIase_PpiC"/>
</dbReference>
<accession>A0AAE3VN27</accession>
<keyword evidence="4" id="KW-0997">Cell inner membrane</keyword>
<evidence type="ECO:0000256" key="12">
    <source>
        <dbReference type="ARBA" id="ARBA00040743"/>
    </source>
</evidence>
<evidence type="ECO:0000256" key="10">
    <source>
        <dbReference type="ARBA" id="ARBA00031484"/>
    </source>
</evidence>
<keyword evidence="16" id="KW-0413">Isomerase</keyword>
<keyword evidence="3" id="KW-1003">Cell membrane</keyword>
<evidence type="ECO:0000256" key="9">
    <source>
        <dbReference type="ARBA" id="ARBA00030642"/>
    </source>
</evidence>
<keyword evidence="17" id="KW-1185">Reference proteome</keyword>
<dbReference type="InterPro" id="IPR046357">
    <property type="entry name" value="PPIase_dom_sf"/>
</dbReference>
<keyword evidence="6 14" id="KW-1133">Transmembrane helix</keyword>
<keyword evidence="5 14" id="KW-0812">Transmembrane</keyword>
<sequence>MLTQLRRGASTWLAKLLIALLVLSFAIWGIADIFRGFGANQLARVGNTEITATDFQRDYNRAVQRLSQQAGRPIPADEAIQFGLPQRVLSQLATDALLTDATKDYGIDVGDERVAQAIRSDETFQGPDGSFNRSRFQQILAANGLDEDGYIEDQRELMDRRQLVDGLFGGLDVPTAYLAALNQYSNEERTIRFFLVGRDSIAAIADPTEEELSTFYDENKGRFAAPEYRALNILQVNADTLADPASVSEDDVRQAYESGEFGTPERRHVQQVVFGDRAEAEDAADTLSSGGTFQEVLTAAGRTMNDVDLGVVSRSDIVDPAVADAAFSMEEPGTEIVDGRFGTVLVRVSEIQQADRQPLEEVAGSIRDRLARQAAQDEVVDLYDEVEDAFAGGATIAEVADRFGLSLRNVPAVSAAGAAPDGSTVQLPAKQELLSDAFDTEVGADNPPIQVSSTDYVWYRVSDVTPARDRELDEVRGQVFAAWTEDQVATRIAEAADEAAERIRNGESIDAVADSLGATLQTSEPFTRQGSINGLPSAAVSEAFSGPQDTVATTTASQGQQAVLQVASVNRPAFFAEAADNVPARQRLEQSLGDALVGAYVSALEQERPVQVNQQMLNQIVGVPGSGAGS</sequence>
<evidence type="ECO:0000256" key="5">
    <source>
        <dbReference type="ARBA" id="ARBA00022692"/>
    </source>
</evidence>
<evidence type="ECO:0000256" key="14">
    <source>
        <dbReference type="SAM" id="Phobius"/>
    </source>
</evidence>
<dbReference type="GO" id="GO:0003755">
    <property type="term" value="F:peptidyl-prolyl cis-trans isomerase activity"/>
    <property type="evidence" value="ECO:0007669"/>
    <property type="project" value="InterPro"/>
</dbReference>
<evidence type="ECO:0000256" key="11">
    <source>
        <dbReference type="ARBA" id="ARBA00038408"/>
    </source>
</evidence>
<dbReference type="Gene3D" id="3.10.50.40">
    <property type="match status" value="1"/>
</dbReference>
<comment type="subcellular location">
    <subcellularLocation>
        <location evidence="1">Cell inner membrane</location>
        <topology evidence="1">Single-pass type II membrane protein</topology>
        <orientation evidence="1">Periplasmic side</orientation>
    </subcellularLocation>
</comment>
<dbReference type="AlphaFoldDB" id="A0AAE3VN27"/>
<dbReference type="InterPro" id="IPR052029">
    <property type="entry name" value="PpiD_chaperone"/>
</dbReference>
<feature type="domain" description="PpiC" evidence="15">
    <location>
        <begin position="247"/>
        <end position="362"/>
    </location>
</feature>
<evidence type="ECO:0000256" key="4">
    <source>
        <dbReference type="ARBA" id="ARBA00022519"/>
    </source>
</evidence>
<dbReference type="Pfam" id="PF13624">
    <property type="entry name" value="SurA_N_3"/>
    <property type="match status" value="1"/>
</dbReference>
<feature type="transmembrane region" description="Helical" evidence="14">
    <location>
        <begin position="12"/>
        <end position="31"/>
    </location>
</feature>
<evidence type="ECO:0000256" key="1">
    <source>
        <dbReference type="ARBA" id="ARBA00004382"/>
    </source>
</evidence>
<evidence type="ECO:0000256" key="13">
    <source>
        <dbReference type="ARBA" id="ARBA00042775"/>
    </source>
</evidence>
<protein>
    <recommendedName>
        <fullName evidence="2">Parvulin-like PPIase</fullName>
    </recommendedName>
    <alternativeName>
        <fullName evidence="9">Peptidyl-prolyl cis-trans isomerase plp</fullName>
    </alternativeName>
    <alternativeName>
        <fullName evidence="12">Periplasmic chaperone PpiD</fullName>
    </alternativeName>
    <alternativeName>
        <fullName evidence="13">Periplasmic folding chaperone</fullName>
    </alternativeName>
    <alternativeName>
        <fullName evidence="10">Rotamase plp</fullName>
    </alternativeName>
</protein>
<evidence type="ECO:0000256" key="6">
    <source>
        <dbReference type="ARBA" id="ARBA00022989"/>
    </source>
</evidence>
<dbReference type="SUPFAM" id="SSF54534">
    <property type="entry name" value="FKBP-like"/>
    <property type="match status" value="1"/>
</dbReference>
<dbReference type="PANTHER" id="PTHR47529:SF1">
    <property type="entry name" value="PERIPLASMIC CHAPERONE PPID"/>
    <property type="match status" value="1"/>
</dbReference>
<evidence type="ECO:0000256" key="2">
    <source>
        <dbReference type="ARBA" id="ARBA00018370"/>
    </source>
</evidence>
<evidence type="ECO:0000313" key="17">
    <source>
        <dbReference type="Proteomes" id="UP001229244"/>
    </source>
</evidence>
<comment type="similarity">
    <text evidence="11">Belongs to the PpiD chaperone family.</text>
</comment>
<comment type="caution">
    <text evidence="16">The sequence shown here is derived from an EMBL/GenBank/DDBJ whole genome shotgun (WGS) entry which is preliminary data.</text>
</comment>
<dbReference type="Gene3D" id="1.10.4030.10">
    <property type="entry name" value="Porin chaperone SurA, peptide-binding domain"/>
    <property type="match status" value="1"/>
</dbReference>
<evidence type="ECO:0000256" key="8">
    <source>
        <dbReference type="ARBA" id="ARBA00023186"/>
    </source>
</evidence>
<dbReference type="SUPFAM" id="SSF109998">
    <property type="entry name" value="Triger factor/SurA peptide-binding domain-like"/>
    <property type="match status" value="1"/>
</dbReference>
<dbReference type="EMBL" id="JAUSUL010000002">
    <property type="protein sequence ID" value="MDQ0315564.1"/>
    <property type="molecule type" value="Genomic_DNA"/>
</dbReference>
<gene>
    <name evidence="16" type="ORF">J2S73_002021</name>
</gene>
<proteinExistence type="inferred from homology"/>
<evidence type="ECO:0000256" key="7">
    <source>
        <dbReference type="ARBA" id="ARBA00023136"/>
    </source>
</evidence>
<organism evidence="16 17">
    <name type="scientific">Amorphus orientalis</name>
    <dbReference type="NCBI Taxonomy" id="649198"/>
    <lineage>
        <taxon>Bacteria</taxon>
        <taxon>Pseudomonadati</taxon>
        <taxon>Pseudomonadota</taxon>
        <taxon>Alphaproteobacteria</taxon>
        <taxon>Hyphomicrobiales</taxon>
        <taxon>Amorphaceae</taxon>
        <taxon>Amorphus</taxon>
    </lineage>
</organism>
<dbReference type="InterPro" id="IPR027304">
    <property type="entry name" value="Trigger_fact/SurA_dom_sf"/>
</dbReference>